<dbReference type="GO" id="GO:0005886">
    <property type="term" value="C:plasma membrane"/>
    <property type="evidence" value="ECO:0007669"/>
    <property type="project" value="TreeGrafter"/>
</dbReference>
<dbReference type="InterPro" id="IPR044880">
    <property type="entry name" value="NCX_ion-bd_dom_sf"/>
</dbReference>
<protein>
    <submittedName>
        <fullName evidence="7">Calcium/sodium antiporter</fullName>
    </submittedName>
</protein>
<dbReference type="Proteomes" id="UP000321595">
    <property type="component" value="Chromosome"/>
</dbReference>
<feature type="transmembrane region" description="Helical" evidence="5">
    <location>
        <begin position="76"/>
        <end position="94"/>
    </location>
</feature>
<feature type="transmembrane region" description="Helical" evidence="5">
    <location>
        <begin position="237"/>
        <end position="262"/>
    </location>
</feature>
<reference evidence="7 8" key="1">
    <citation type="submission" date="2019-08" db="EMBL/GenBank/DDBJ databases">
        <authorList>
            <person name="Liang Q."/>
        </authorList>
    </citation>
    <scope>NUCLEOTIDE SEQUENCE [LARGE SCALE GENOMIC DNA]</scope>
    <source>
        <strain evidence="7 8">V1718</strain>
    </source>
</reference>
<keyword evidence="3 5" id="KW-1133">Transmembrane helix</keyword>
<evidence type="ECO:0000256" key="2">
    <source>
        <dbReference type="ARBA" id="ARBA00022692"/>
    </source>
</evidence>
<dbReference type="AlphaFoldDB" id="A0A5B8XMF8"/>
<evidence type="ECO:0000313" key="8">
    <source>
        <dbReference type="Proteomes" id="UP000321595"/>
    </source>
</evidence>
<evidence type="ECO:0000256" key="5">
    <source>
        <dbReference type="SAM" id="Phobius"/>
    </source>
</evidence>
<feature type="transmembrane region" description="Helical" evidence="5">
    <location>
        <begin position="169"/>
        <end position="191"/>
    </location>
</feature>
<dbReference type="PANTHER" id="PTHR10846:SF8">
    <property type="entry name" value="INNER MEMBRANE PROTEIN YRBG"/>
    <property type="match status" value="1"/>
</dbReference>
<dbReference type="RefSeq" id="WP_146958505.1">
    <property type="nucleotide sequence ID" value="NZ_CP042467.1"/>
</dbReference>
<dbReference type="EMBL" id="CP042467">
    <property type="protein sequence ID" value="QED26820.1"/>
    <property type="molecule type" value="Genomic_DNA"/>
</dbReference>
<feature type="transmembrane region" description="Helical" evidence="5">
    <location>
        <begin position="293"/>
        <end position="313"/>
    </location>
</feature>
<comment type="subcellular location">
    <subcellularLocation>
        <location evidence="1">Membrane</location>
        <topology evidence="1">Multi-pass membrane protein</topology>
    </subcellularLocation>
</comment>
<evidence type="ECO:0000256" key="4">
    <source>
        <dbReference type="ARBA" id="ARBA00023136"/>
    </source>
</evidence>
<dbReference type="GO" id="GO:0006874">
    <property type="term" value="P:intracellular calcium ion homeostasis"/>
    <property type="evidence" value="ECO:0007669"/>
    <property type="project" value="TreeGrafter"/>
</dbReference>
<dbReference type="InterPro" id="IPR004481">
    <property type="entry name" value="K/Na/Ca-exchanger"/>
</dbReference>
<dbReference type="Pfam" id="PF01699">
    <property type="entry name" value="Na_Ca_ex"/>
    <property type="match status" value="2"/>
</dbReference>
<keyword evidence="2 5" id="KW-0812">Transmembrane</keyword>
<keyword evidence="8" id="KW-1185">Reference proteome</keyword>
<dbReference type="GO" id="GO:0008273">
    <property type="term" value="F:calcium, potassium:sodium antiporter activity"/>
    <property type="evidence" value="ECO:0007669"/>
    <property type="project" value="TreeGrafter"/>
</dbReference>
<dbReference type="InterPro" id="IPR004837">
    <property type="entry name" value="NaCa_Exmemb"/>
</dbReference>
<gene>
    <name evidence="7" type="ORF">FRD01_06105</name>
</gene>
<name>A0A5B8XMF8_9DELT</name>
<proteinExistence type="predicted"/>
<feature type="transmembrane region" description="Helical" evidence="5">
    <location>
        <begin position="268"/>
        <end position="286"/>
    </location>
</feature>
<dbReference type="Gene3D" id="1.20.1420.30">
    <property type="entry name" value="NCX, central ion-binding region"/>
    <property type="match status" value="1"/>
</dbReference>
<dbReference type="GO" id="GO:0005262">
    <property type="term" value="F:calcium channel activity"/>
    <property type="evidence" value="ECO:0007669"/>
    <property type="project" value="TreeGrafter"/>
</dbReference>
<organism evidence="7 8">
    <name type="scientific">Microvenator marinus</name>
    <dbReference type="NCBI Taxonomy" id="2600177"/>
    <lineage>
        <taxon>Bacteria</taxon>
        <taxon>Deltaproteobacteria</taxon>
        <taxon>Bradymonadales</taxon>
        <taxon>Microvenatoraceae</taxon>
        <taxon>Microvenator</taxon>
    </lineage>
</organism>
<feature type="transmembrane region" description="Helical" evidence="5">
    <location>
        <begin position="197"/>
        <end position="216"/>
    </location>
</feature>
<evidence type="ECO:0000313" key="7">
    <source>
        <dbReference type="EMBL" id="QED26820.1"/>
    </source>
</evidence>
<dbReference type="NCBIfam" id="TIGR00367">
    <property type="entry name" value="calcium/sodium antiporter"/>
    <property type="match status" value="1"/>
</dbReference>
<dbReference type="PANTHER" id="PTHR10846">
    <property type="entry name" value="SODIUM/POTASSIUM/CALCIUM EXCHANGER"/>
    <property type="match status" value="1"/>
</dbReference>
<accession>A0A5B8XMF8</accession>
<evidence type="ECO:0000259" key="6">
    <source>
        <dbReference type="Pfam" id="PF01699"/>
    </source>
</evidence>
<dbReference type="KEGG" id="bbae:FRD01_06105"/>
<evidence type="ECO:0000256" key="1">
    <source>
        <dbReference type="ARBA" id="ARBA00004141"/>
    </source>
</evidence>
<dbReference type="OrthoDB" id="9794225at2"/>
<feature type="domain" description="Sodium/calcium exchanger membrane region" evidence="6">
    <location>
        <begin position="3"/>
        <end position="142"/>
    </location>
</feature>
<sequence>MDWIFVALGLLLLIVGGEGLVRGASGIALLAKLSPAVVGLTIVAAGTSMPELVVSVQAAYAGSAGIAIGNVVGSNIFNIAAILGLTALIAPLNIHGNTIRMEWPVMFLASFQLFLLSRDALVDRVEGASLLVAMVAFTAYAVWLGRQASEAEAPELTTATFGATGGRAIFNNVLAIAVGVGLLAAGSTLLVDGAVGIASGLGISDAVIGLTIVAAGTSTPELITSIMAARKGQADIAVGNVVGSNIFNVLGILGSTALILPLEVPAEILTRDVWWFLGVALLLFPLMKSGMKVTRLEGGFLLGIFITYTLLLIL</sequence>
<feature type="domain" description="Sodium/calcium exchanger membrane region" evidence="6">
    <location>
        <begin position="173"/>
        <end position="313"/>
    </location>
</feature>
<evidence type="ECO:0000256" key="3">
    <source>
        <dbReference type="ARBA" id="ARBA00022989"/>
    </source>
</evidence>
<keyword evidence="4 5" id="KW-0472">Membrane</keyword>